<evidence type="ECO:0000313" key="2">
    <source>
        <dbReference type="EMBL" id="SVE17903.1"/>
    </source>
</evidence>
<gene>
    <name evidence="2" type="ORF">METZ01_LOCUS470757</name>
</gene>
<feature type="transmembrane region" description="Helical" evidence="1">
    <location>
        <begin position="52"/>
        <end position="75"/>
    </location>
</feature>
<evidence type="ECO:0000256" key="1">
    <source>
        <dbReference type="SAM" id="Phobius"/>
    </source>
</evidence>
<keyword evidence="1" id="KW-1133">Transmembrane helix</keyword>
<proteinExistence type="predicted"/>
<keyword evidence="1" id="KW-0472">Membrane</keyword>
<sequence>VAFWCETFETILLVGGSAVLTFTVLDPATWIFVPMYLVGSILGIISSVIRKVAMVIFLCSWFTVMNLIALTTLIINAI</sequence>
<protein>
    <submittedName>
        <fullName evidence="2">Uncharacterized protein</fullName>
    </submittedName>
</protein>
<accession>A0A383BDJ5</accession>
<feature type="transmembrane region" description="Helical" evidence="1">
    <location>
        <begin position="27"/>
        <end position="45"/>
    </location>
</feature>
<name>A0A383BDJ5_9ZZZZ</name>
<dbReference type="EMBL" id="UINC01199465">
    <property type="protein sequence ID" value="SVE17903.1"/>
    <property type="molecule type" value="Genomic_DNA"/>
</dbReference>
<organism evidence="2">
    <name type="scientific">marine metagenome</name>
    <dbReference type="NCBI Taxonomy" id="408172"/>
    <lineage>
        <taxon>unclassified sequences</taxon>
        <taxon>metagenomes</taxon>
        <taxon>ecological metagenomes</taxon>
    </lineage>
</organism>
<reference evidence="2" key="1">
    <citation type="submission" date="2018-05" db="EMBL/GenBank/DDBJ databases">
        <authorList>
            <person name="Lanie J.A."/>
            <person name="Ng W.-L."/>
            <person name="Kazmierczak K.M."/>
            <person name="Andrzejewski T.M."/>
            <person name="Davidsen T.M."/>
            <person name="Wayne K.J."/>
            <person name="Tettelin H."/>
            <person name="Glass J.I."/>
            <person name="Rusch D."/>
            <person name="Podicherti R."/>
            <person name="Tsui H.-C.T."/>
            <person name="Winkler M.E."/>
        </authorList>
    </citation>
    <scope>NUCLEOTIDE SEQUENCE</scope>
</reference>
<keyword evidence="1" id="KW-0812">Transmembrane</keyword>
<dbReference type="AlphaFoldDB" id="A0A383BDJ5"/>
<feature type="non-terminal residue" evidence="2">
    <location>
        <position position="1"/>
    </location>
</feature>